<keyword evidence="2" id="KW-0597">Phosphoprotein</keyword>
<dbReference type="InterPro" id="IPR010976">
    <property type="entry name" value="B-phosphoglucomutase_hydrolase"/>
</dbReference>
<dbReference type="GO" id="GO:0008801">
    <property type="term" value="F:beta-phosphoglucomutase activity"/>
    <property type="evidence" value="ECO:0007669"/>
    <property type="project" value="UniProtKB-EC"/>
</dbReference>
<gene>
    <name evidence="14" type="ORF">bsdcttw_13240</name>
</gene>
<evidence type="ECO:0000256" key="1">
    <source>
        <dbReference type="ARBA" id="ARBA00006171"/>
    </source>
</evidence>
<evidence type="ECO:0000256" key="10">
    <source>
        <dbReference type="PIRSR" id="PIRSR610972-1"/>
    </source>
</evidence>
<dbReference type="Pfam" id="PF13419">
    <property type="entry name" value="HAD_2"/>
    <property type="match status" value="1"/>
</dbReference>
<evidence type="ECO:0000313" key="15">
    <source>
        <dbReference type="Proteomes" id="UP000515703"/>
    </source>
</evidence>
<dbReference type="KEGG" id="acht:bsdcttw_13240"/>
<comment type="catalytic activity">
    <reaction evidence="7">
        <text>beta-D-glucose 1-phosphate = beta-D-glucose 6-phosphate</text>
        <dbReference type="Rhea" id="RHEA:20113"/>
        <dbReference type="ChEBI" id="CHEBI:57684"/>
        <dbReference type="ChEBI" id="CHEBI:58247"/>
        <dbReference type="EC" id="5.4.2.6"/>
    </reaction>
</comment>
<dbReference type="Gene3D" id="3.40.50.1000">
    <property type="entry name" value="HAD superfamily/HAD-like"/>
    <property type="match status" value="1"/>
</dbReference>
<organism evidence="14 15">
    <name type="scientific">Anaerocolumna chitinilytica</name>
    <dbReference type="NCBI Taxonomy" id="1727145"/>
    <lineage>
        <taxon>Bacteria</taxon>
        <taxon>Bacillati</taxon>
        <taxon>Bacillota</taxon>
        <taxon>Clostridia</taxon>
        <taxon>Lachnospirales</taxon>
        <taxon>Lachnospiraceae</taxon>
        <taxon>Anaerocolumna</taxon>
    </lineage>
</organism>
<keyword evidence="5" id="KW-0413">Isomerase</keyword>
<proteinExistence type="inferred from homology"/>
<dbReference type="NCBIfam" id="TIGR02009">
    <property type="entry name" value="PGMB-YQAB-SF"/>
    <property type="match status" value="1"/>
</dbReference>
<dbReference type="EMBL" id="AP023368">
    <property type="protein sequence ID" value="BCJ98283.1"/>
    <property type="molecule type" value="Genomic_DNA"/>
</dbReference>
<comment type="similarity">
    <text evidence="1">Belongs to the HAD-like hydrolase superfamily. CbbY/CbbZ/Gph/YieH family.</text>
</comment>
<feature type="binding site" evidence="11">
    <location>
        <position position="83"/>
    </location>
    <ligand>
        <name>substrate</name>
    </ligand>
</feature>
<feature type="binding site" evidence="11">
    <location>
        <begin position="121"/>
        <end position="125"/>
    </location>
    <ligand>
        <name>substrate</name>
    </ligand>
</feature>
<name>A0A7I8DIJ4_9FIRM</name>
<feature type="binding site" evidence="11">
    <location>
        <position position="31"/>
    </location>
    <ligand>
        <name>substrate</name>
    </ligand>
</feature>
<feature type="active site" description="Proton donor/acceptor" evidence="10">
    <location>
        <position position="17"/>
    </location>
</feature>
<evidence type="ECO:0000256" key="2">
    <source>
        <dbReference type="ARBA" id="ARBA00022553"/>
    </source>
</evidence>
<dbReference type="InterPro" id="IPR051600">
    <property type="entry name" value="Beta-PGM-like"/>
</dbReference>
<evidence type="ECO:0000256" key="8">
    <source>
        <dbReference type="ARBA" id="ARBA00044968"/>
    </source>
</evidence>
<accession>A0A7I8DIJ4</accession>
<evidence type="ECO:0000256" key="9">
    <source>
        <dbReference type="ARBA" id="ARBA00044991"/>
    </source>
</evidence>
<dbReference type="PRINTS" id="PR00413">
    <property type="entry name" value="HADHALOGNASE"/>
</dbReference>
<evidence type="ECO:0000313" key="14">
    <source>
        <dbReference type="EMBL" id="BCJ98283.1"/>
    </source>
</evidence>
<dbReference type="Proteomes" id="UP000515703">
    <property type="component" value="Chromosome"/>
</dbReference>
<feature type="site" description="Important for catalytic activity and assists the phosphoryl transfer reaction to Asp8 by balancing charge and orienting the reacting groups" evidence="13">
    <location>
        <position position="152"/>
    </location>
</feature>
<dbReference type="InterPro" id="IPR041492">
    <property type="entry name" value="HAD_2"/>
</dbReference>
<evidence type="ECO:0000256" key="5">
    <source>
        <dbReference type="ARBA" id="ARBA00023235"/>
    </source>
</evidence>
<dbReference type="SUPFAM" id="SSF56784">
    <property type="entry name" value="HAD-like"/>
    <property type="match status" value="1"/>
</dbReference>
<dbReference type="SFLD" id="SFLDS00003">
    <property type="entry name" value="Haloacid_Dehalogenase"/>
    <property type="match status" value="1"/>
</dbReference>
<dbReference type="InterPro" id="IPR006439">
    <property type="entry name" value="HAD-SF_hydro_IA"/>
</dbReference>
<keyword evidence="15" id="KW-1185">Reference proteome</keyword>
<feature type="binding site" evidence="12">
    <location>
        <position position="17"/>
    </location>
    <ligand>
        <name>Mg(2+)</name>
        <dbReference type="ChEBI" id="CHEBI:18420"/>
    </ligand>
</feature>
<dbReference type="RefSeq" id="WP_225903808.1">
    <property type="nucleotide sequence ID" value="NZ_AP023368.1"/>
</dbReference>
<evidence type="ECO:0000256" key="7">
    <source>
        <dbReference type="ARBA" id="ARBA00044926"/>
    </source>
</evidence>
<evidence type="ECO:0000256" key="6">
    <source>
        <dbReference type="ARBA" id="ARBA00023277"/>
    </source>
</evidence>
<dbReference type="SFLD" id="SFLDG01135">
    <property type="entry name" value="C1.5.6:_HAD__Beta-PGM__Phospha"/>
    <property type="match status" value="1"/>
</dbReference>
<feature type="binding site" evidence="11">
    <location>
        <position position="152"/>
    </location>
    <ligand>
        <name>substrate</name>
    </ligand>
</feature>
<reference evidence="14 15" key="1">
    <citation type="submission" date="2020-08" db="EMBL/GenBank/DDBJ databases">
        <title>Draft genome sequencing of an Anaerocolumna strain isolated from anoxic soil subjected to BSD treatment.</title>
        <authorList>
            <person name="Uek A."/>
            <person name="Tonouchi A."/>
        </authorList>
    </citation>
    <scope>NUCLEOTIDE SEQUENCE [LARGE SCALE GENOMIC DNA]</scope>
    <source>
        <strain evidence="14 15">CTTW</strain>
    </source>
</reference>
<evidence type="ECO:0000256" key="11">
    <source>
        <dbReference type="PIRSR" id="PIRSR610972-2"/>
    </source>
</evidence>
<feature type="active site" description="Nucleophile" evidence="10">
    <location>
        <position position="15"/>
    </location>
</feature>
<dbReference type="AlphaFoldDB" id="A0A7I8DIJ4"/>
<dbReference type="EC" id="5.4.2.6" evidence="8"/>
<feature type="binding site" evidence="11">
    <location>
        <begin position="15"/>
        <end position="17"/>
    </location>
    <ligand>
        <name>substrate</name>
    </ligand>
</feature>
<feature type="site" description="Important for catalytic activity and assists the phosphoryl transfer reaction to Asp8 by balancing charge and orienting the reacting groups" evidence="13">
    <location>
        <position position="121"/>
    </location>
</feature>
<dbReference type="GO" id="GO:0000287">
    <property type="term" value="F:magnesium ion binding"/>
    <property type="evidence" value="ECO:0007669"/>
    <property type="project" value="InterPro"/>
</dbReference>
<protein>
    <recommendedName>
        <fullName evidence="9">Beta-phosphoglucomutase</fullName>
        <ecNumber evidence="8">5.4.2.6</ecNumber>
    </recommendedName>
</protein>
<keyword evidence="6" id="KW-0119">Carbohydrate metabolism</keyword>
<feature type="binding site" evidence="12">
    <location>
        <position position="176"/>
    </location>
    <ligand>
        <name>Mg(2+)</name>
        <dbReference type="ChEBI" id="CHEBI:18420"/>
    </ligand>
</feature>
<dbReference type="PANTHER" id="PTHR46193:SF18">
    <property type="entry name" value="HEXITOL PHOSPHATASE B"/>
    <property type="match status" value="1"/>
</dbReference>
<evidence type="ECO:0000256" key="4">
    <source>
        <dbReference type="ARBA" id="ARBA00022842"/>
    </source>
</evidence>
<dbReference type="PANTHER" id="PTHR46193">
    <property type="entry name" value="6-PHOSPHOGLUCONATE PHOSPHATASE"/>
    <property type="match status" value="1"/>
</dbReference>
<dbReference type="InterPro" id="IPR023198">
    <property type="entry name" value="PGP-like_dom2"/>
</dbReference>
<sequence>MTGMVTNMIKGIIFDLDGVLVSTDELHYQAWKKLAMDLGIMGFTKEDNARQKGVSRMDSLEIVLEKGNKRYSDEEKLTFADQKNNFYIELLQRLTDDAVLAGVKETLIMLRKKGLLIGIGSVSKNTPLILEKTGLKSYIDQISCGLDISKSKPDPEVFLVAAKKLGLLPVQCLVIEDSKAGIIAAKAANMRSLGVGPEYEQLGADYKYKNLQCEIDWDSILNS</sequence>
<feature type="binding site" evidence="11">
    <location>
        <position position="59"/>
    </location>
    <ligand>
        <name>substrate</name>
    </ligand>
</feature>
<reference evidence="14 15" key="2">
    <citation type="submission" date="2020-08" db="EMBL/GenBank/DDBJ databases">
        <authorList>
            <person name="Ueki A."/>
            <person name="Tonouchi A."/>
        </authorList>
    </citation>
    <scope>NUCLEOTIDE SEQUENCE [LARGE SCALE GENOMIC DNA]</scope>
    <source>
        <strain evidence="14 15">CTTW</strain>
    </source>
</reference>
<dbReference type="SFLD" id="SFLDG01129">
    <property type="entry name" value="C1.5:_HAD__Beta-PGM__Phosphata"/>
    <property type="match status" value="1"/>
</dbReference>
<dbReference type="GO" id="GO:0005975">
    <property type="term" value="P:carbohydrate metabolic process"/>
    <property type="evidence" value="ECO:0007669"/>
    <property type="project" value="InterPro"/>
</dbReference>
<evidence type="ECO:0000256" key="3">
    <source>
        <dbReference type="ARBA" id="ARBA00022723"/>
    </source>
</evidence>
<feature type="binding site" evidence="12">
    <location>
        <position position="177"/>
    </location>
    <ligand>
        <name>Mg(2+)</name>
        <dbReference type="ChEBI" id="CHEBI:18420"/>
    </ligand>
</feature>
<dbReference type="InterPro" id="IPR023214">
    <property type="entry name" value="HAD_sf"/>
</dbReference>
<keyword evidence="4 12" id="KW-0460">Magnesium</keyword>
<dbReference type="InterPro" id="IPR036412">
    <property type="entry name" value="HAD-like_sf"/>
</dbReference>
<dbReference type="Gene3D" id="1.10.150.240">
    <property type="entry name" value="Putative phosphatase, domain 2"/>
    <property type="match status" value="1"/>
</dbReference>
<dbReference type="NCBIfam" id="TIGR01990">
    <property type="entry name" value="bPGM"/>
    <property type="match status" value="1"/>
</dbReference>
<evidence type="ECO:0000256" key="13">
    <source>
        <dbReference type="PIRSR" id="PIRSR610972-4"/>
    </source>
</evidence>
<keyword evidence="3 12" id="KW-0479">Metal-binding</keyword>
<evidence type="ECO:0000256" key="12">
    <source>
        <dbReference type="PIRSR" id="PIRSR610972-3"/>
    </source>
</evidence>
<comment type="cofactor">
    <cofactor evidence="12">
        <name>Mg(2+)</name>
        <dbReference type="ChEBI" id="CHEBI:18420"/>
    </cofactor>
    <text evidence="12">Binds 2 magnesium ions per subunit.</text>
</comment>
<feature type="binding site" evidence="12">
    <location>
        <position position="15"/>
    </location>
    <ligand>
        <name>Mg(2+)</name>
        <dbReference type="ChEBI" id="CHEBI:18420"/>
    </ligand>
</feature>
<dbReference type="InterPro" id="IPR010972">
    <property type="entry name" value="Beta-PGM"/>
</dbReference>
<dbReference type="NCBIfam" id="TIGR01509">
    <property type="entry name" value="HAD-SF-IA-v3"/>
    <property type="match status" value="1"/>
</dbReference>
<dbReference type="CDD" id="cd02598">
    <property type="entry name" value="HAD_BPGM"/>
    <property type="match status" value="1"/>
</dbReference>